<evidence type="ECO:0000313" key="2">
    <source>
        <dbReference type="Proteomes" id="UP000828048"/>
    </source>
</evidence>
<name>A0ACB7ZCY5_9ERIC</name>
<comment type="caution">
    <text evidence="1">The sequence shown here is derived from an EMBL/GenBank/DDBJ whole genome shotgun (WGS) entry which is preliminary data.</text>
</comment>
<gene>
    <name evidence="1" type="ORF">Vadar_017695</name>
</gene>
<accession>A0ACB7ZCY5</accession>
<protein>
    <submittedName>
        <fullName evidence="1">Uncharacterized protein</fullName>
    </submittedName>
</protein>
<dbReference type="Proteomes" id="UP000828048">
    <property type="component" value="Chromosome 12"/>
</dbReference>
<proteinExistence type="predicted"/>
<keyword evidence="2" id="KW-1185">Reference proteome</keyword>
<sequence>MPSIAGNGSRPFSAVDELKHTKSTVKVEKSGEMRRSIGDSTPQKRRLRSNSAAEVDGPIDTTPSPKPCSPTKWKSPRRCTSGSPSSPANRIERGYELGKSGELLVKKLSDAFIEKPKWNPRGKFLRGSTEDLGPREKNVENVEQLSSVKDTLHVSTAPCTLVCREDEQRRVLQFCKQCIEQEKAGSLYVCGCPGTGKSLSMERVKESLIKWAKEAGFQQPDVLAVNCTTLTKTSDIFSKILGKDQPQKKTTSPLQNLKNLYSQKQQSAGMKMMLIIADELDYLITKDGAVLHDLFMLTTLPSSRCILIGIANAIDLADRFLPRLQSLNCKPMVVSFRAYSKDQIIAILQQRLLALPYTVFQPQALELCARKVAAASGDMRKALCVCRSAIDMLEAELRESVCNLDLSSAESGFHGHRTPDCDLIKQNGDIVRVDHMAIALSKTYRSPVVDTVRSLPQHQQIILCSAVKLFRGGKKDTTIGELSKSYLDICKLILIPPVGNMEVSSMCRVLGDQGLLKLGQSREDKLRRVTLNVDEADIAFALQGIRVFRNCLNAGNKNTDL</sequence>
<evidence type="ECO:0000313" key="1">
    <source>
        <dbReference type="EMBL" id="KAH7863452.1"/>
    </source>
</evidence>
<organism evidence="1 2">
    <name type="scientific">Vaccinium darrowii</name>
    <dbReference type="NCBI Taxonomy" id="229202"/>
    <lineage>
        <taxon>Eukaryota</taxon>
        <taxon>Viridiplantae</taxon>
        <taxon>Streptophyta</taxon>
        <taxon>Embryophyta</taxon>
        <taxon>Tracheophyta</taxon>
        <taxon>Spermatophyta</taxon>
        <taxon>Magnoliopsida</taxon>
        <taxon>eudicotyledons</taxon>
        <taxon>Gunneridae</taxon>
        <taxon>Pentapetalae</taxon>
        <taxon>asterids</taxon>
        <taxon>Ericales</taxon>
        <taxon>Ericaceae</taxon>
        <taxon>Vaccinioideae</taxon>
        <taxon>Vaccinieae</taxon>
        <taxon>Vaccinium</taxon>
    </lineage>
</organism>
<reference evidence="1 2" key="1">
    <citation type="journal article" date="2021" name="Hortic Res">
        <title>High-quality reference genome and annotation aids understanding of berry development for evergreen blueberry (Vaccinium darrowii).</title>
        <authorList>
            <person name="Yu J."/>
            <person name="Hulse-Kemp A.M."/>
            <person name="Babiker E."/>
            <person name="Staton M."/>
        </authorList>
    </citation>
    <scope>NUCLEOTIDE SEQUENCE [LARGE SCALE GENOMIC DNA]</scope>
    <source>
        <strain evidence="2">cv. NJ 8807/NJ 8810</strain>
        <tissue evidence="1">Young leaf</tissue>
    </source>
</reference>
<dbReference type="EMBL" id="CM037162">
    <property type="protein sequence ID" value="KAH7863452.1"/>
    <property type="molecule type" value="Genomic_DNA"/>
</dbReference>